<protein>
    <submittedName>
        <fullName evidence="1">Uncharacterized protein</fullName>
    </submittedName>
</protein>
<proteinExistence type="predicted"/>
<sequence length="57" mass="6639">MTTLENKPYNPYIFRYINLAIGTVVYDDGLVIIDVDSCNMCLILKLKFIIINSYYNI</sequence>
<organism evidence="1">
    <name type="scientific">Lepeophtheirus salmonis</name>
    <name type="common">Salmon louse</name>
    <name type="synonym">Caligus salmonis</name>
    <dbReference type="NCBI Taxonomy" id="72036"/>
    <lineage>
        <taxon>Eukaryota</taxon>
        <taxon>Metazoa</taxon>
        <taxon>Ecdysozoa</taxon>
        <taxon>Arthropoda</taxon>
        <taxon>Crustacea</taxon>
        <taxon>Multicrustacea</taxon>
        <taxon>Hexanauplia</taxon>
        <taxon>Copepoda</taxon>
        <taxon>Siphonostomatoida</taxon>
        <taxon>Caligidae</taxon>
        <taxon>Lepeophtheirus</taxon>
    </lineage>
</organism>
<accession>A0A0K2THL9</accession>
<evidence type="ECO:0000313" key="1">
    <source>
        <dbReference type="EMBL" id="CDW25006.1"/>
    </source>
</evidence>
<dbReference type="AlphaFoldDB" id="A0A0K2THL9"/>
<reference evidence="1" key="1">
    <citation type="submission" date="2014-05" db="EMBL/GenBank/DDBJ databases">
        <authorList>
            <person name="Chronopoulou M."/>
        </authorList>
    </citation>
    <scope>NUCLEOTIDE SEQUENCE</scope>
    <source>
        <tissue evidence="1">Whole organism</tissue>
    </source>
</reference>
<dbReference type="EMBL" id="HACA01007645">
    <property type="protein sequence ID" value="CDW25006.1"/>
    <property type="molecule type" value="Transcribed_RNA"/>
</dbReference>
<name>A0A0K2THL9_LEPSM</name>